<protein>
    <recommendedName>
        <fullName evidence="11 15">Leucyl/phenylalanyl-tRNA--protein transferase</fullName>
        <ecNumber evidence="10 15">2.3.2.6</ecNumber>
    </recommendedName>
    <alternativeName>
        <fullName evidence="12 15">L/F-transferase</fullName>
    </alternativeName>
    <alternativeName>
        <fullName evidence="13 15">Leucyltransferase</fullName>
    </alternativeName>
    <alternativeName>
        <fullName evidence="14 15">Phenyalanyltransferase</fullName>
    </alternativeName>
</protein>
<dbReference type="RefSeq" id="WP_115841515.1">
    <property type="nucleotide sequence ID" value="NZ_CP183976.1"/>
</dbReference>
<comment type="catalytic activity">
    <reaction evidence="6 15">
        <text>N-terminal L-arginyl-[protein] + L-leucyl-tRNA(Leu) = N-terminal L-leucyl-L-arginyl-[protein] + tRNA(Leu) + H(+)</text>
        <dbReference type="Rhea" id="RHEA:50416"/>
        <dbReference type="Rhea" id="RHEA-COMP:9613"/>
        <dbReference type="Rhea" id="RHEA-COMP:9622"/>
        <dbReference type="Rhea" id="RHEA-COMP:12672"/>
        <dbReference type="Rhea" id="RHEA-COMP:12673"/>
        <dbReference type="ChEBI" id="CHEBI:15378"/>
        <dbReference type="ChEBI" id="CHEBI:64719"/>
        <dbReference type="ChEBI" id="CHEBI:78442"/>
        <dbReference type="ChEBI" id="CHEBI:78494"/>
        <dbReference type="ChEBI" id="CHEBI:133044"/>
        <dbReference type="EC" id="2.3.2.6"/>
    </reaction>
</comment>
<dbReference type="HAMAP" id="MF_00688">
    <property type="entry name" value="Leu_Phe_trans"/>
    <property type="match status" value="1"/>
</dbReference>
<dbReference type="Pfam" id="PF03588">
    <property type="entry name" value="Leu_Phe_trans"/>
    <property type="match status" value="1"/>
</dbReference>
<comment type="similarity">
    <text evidence="9 15">Belongs to the L/F-transferase family.</text>
</comment>
<evidence type="ECO:0000313" key="18">
    <source>
        <dbReference type="Proteomes" id="UP000256829"/>
    </source>
</evidence>
<name>A0A3D8VFN5_9GAMM</name>
<evidence type="ECO:0000256" key="2">
    <source>
        <dbReference type="ARBA" id="ARBA00022490"/>
    </source>
</evidence>
<evidence type="ECO:0000313" key="17">
    <source>
        <dbReference type="EMBL" id="RDY68089.1"/>
    </source>
</evidence>
<dbReference type="NCBIfam" id="TIGR00667">
    <property type="entry name" value="aat"/>
    <property type="match status" value="1"/>
</dbReference>
<comment type="caution">
    <text evidence="17">The sequence shown here is derived from an EMBL/GenBank/DDBJ whole genome shotgun (WGS) entry which is preliminary data.</text>
</comment>
<dbReference type="Gene3D" id="3.30.70.3550">
    <property type="entry name" value="Leucyl/phenylalanyl-tRNA-protein transferase, N-terminal domain"/>
    <property type="match status" value="1"/>
</dbReference>
<evidence type="ECO:0000256" key="6">
    <source>
        <dbReference type="ARBA" id="ARBA00050652"/>
    </source>
</evidence>
<keyword evidence="4 15" id="KW-0012">Acyltransferase</keyword>
<evidence type="ECO:0000256" key="14">
    <source>
        <dbReference type="ARBA" id="ARBA00083640"/>
    </source>
</evidence>
<feature type="region of interest" description="Disordered" evidence="16">
    <location>
        <begin position="1"/>
        <end position="22"/>
    </location>
</feature>
<dbReference type="Gene3D" id="3.40.630.70">
    <property type="entry name" value="Leucyl/phenylalanyl-tRNA-protein transferase, C-terminal domain"/>
    <property type="match status" value="1"/>
</dbReference>
<dbReference type="PANTHER" id="PTHR30098:SF2">
    <property type="entry name" value="LEUCYL_PHENYLALANYL-TRNA--PROTEIN TRANSFERASE"/>
    <property type="match status" value="1"/>
</dbReference>
<sequence>MSTLPAPLPPEPDAPFPPVDQALRQPDGLLAIGGDLSPPRLLNAYRHGIFPWYSQGQPILWWSPDPRTMFATDGVRLGSKFRRGLRRSTWEVRADTAFAEVIRACAETPRPGQRGTWITREMRAAYERMHELGHAHSFEVFDGDRLVGGIYGLAIGRMFFGESMFSAESGGSKVALAALAAHLGSWGFPLIDAQVENDHLLSLGAELWTRPRFLAAVAELTAEPGIVGSWSGRVGCWPATRLAEPARAAGPACHDP</sequence>
<dbReference type="GO" id="GO:0005737">
    <property type="term" value="C:cytoplasm"/>
    <property type="evidence" value="ECO:0007669"/>
    <property type="project" value="UniProtKB-SubCell"/>
</dbReference>
<keyword evidence="18" id="KW-1185">Reference proteome</keyword>
<gene>
    <name evidence="15" type="primary">aat</name>
    <name evidence="17" type="ORF">DX912_05585</name>
</gene>
<dbReference type="Proteomes" id="UP000256829">
    <property type="component" value="Unassembled WGS sequence"/>
</dbReference>
<evidence type="ECO:0000256" key="10">
    <source>
        <dbReference type="ARBA" id="ARBA00066767"/>
    </source>
</evidence>
<dbReference type="EC" id="2.3.2.6" evidence="10 15"/>
<evidence type="ECO:0000256" key="7">
    <source>
        <dbReference type="ARBA" id="ARBA00051538"/>
    </source>
</evidence>
<proteinExistence type="inferred from homology"/>
<dbReference type="FunFam" id="3.30.70.3550:FF:000001">
    <property type="entry name" value="Leucyl/phenylalanyl-tRNA--protein transferase"/>
    <property type="match status" value="1"/>
</dbReference>
<comment type="catalytic activity">
    <reaction evidence="5 15">
        <text>L-phenylalanyl-tRNA(Phe) + an N-terminal L-alpha-aminoacyl-[protein] = an N-terminal L-phenylalanyl-L-alpha-aminoacyl-[protein] + tRNA(Phe)</text>
        <dbReference type="Rhea" id="RHEA:43632"/>
        <dbReference type="Rhea" id="RHEA-COMP:9668"/>
        <dbReference type="Rhea" id="RHEA-COMP:9699"/>
        <dbReference type="Rhea" id="RHEA-COMP:10636"/>
        <dbReference type="Rhea" id="RHEA-COMP:10637"/>
        <dbReference type="ChEBI" id="CHEBI:78442"/>
        <dbReference type="ChEBI" id="CHEBI:78531"/>
        <dbReference type="ChEBI" id="CHEBI:78597"/>
        <dbReference type="ChEBI" id="CHEBI:83561"/>
        <dbReference type="EC" id="2.3.2.6"/>
    </reaction>
</comment>
<comment type="function">
    <text evidence="8 15">Functions in the N-end rule pathway of protein degradation where it conjugates Leu, Phe and, less efficiently, Met from aminoacyl-tRNAs to the N-termini of proteins containing an N-terminal arginine or lysine.</text>
</comment>
<evidence type="ECO:0000256" key="16">
    <source>
        <dbReference type="SAM" id="MobiDB-lite"/>
    </source>
</evidence>
<dbReference type="GO" id="GO:0008914">
    <property type="term" value="F:leucyl-tRNA--protein transferase activity"/>
    <property type="evidence" value="ECO:0007669"/>
    <property type="project" value="UniProtKB-UniRule"/>
</dbReference>
<comment type="subcellular location">
    <subcellularLocation>
        <location evidence="1 15">Cytoplasm</location>
    </subcellularLocation>
</comment>
<reference evidence="17 18" key="1">
    <citation type="submission" date="2018-08" db="EMBL/GenBank/DDBJ databases">
        <title>Lysobacter soli KCTC 22011, whole genome shotgun sequence.</title>
        <authorList>
            <person name="Zhang X."/>
            <person name="Feng G."/>
            <person name="Zhu H."/>
        </authorList>
    </citation>
    <scope>NUCLEOTIDE SEQUENCE [LARGE SCALE GENOMIC DNA]</scope>
    <source>
        <strain evidence="17 18">KCTC 22011</strain>
    </source>
</reference>
<evidence type="ECO:0000256" key="11">
    <source>
        <dbReference type="ARBA" id="ARBA00074372"/>
    </source>
</evidence>
<dbReference type="EMBL" id="QTJR01000003">
    <property type="protein sequence ID" value="RDY68089.1"/>
    <property type="molecule type" value="Genomic_DNA"/>
</dbReference>
<evidence type="ECO:0000256" key="15">
    <source>
        <dbReference type="HAMAP-Rule" id="MF_00688"/>
    </source>
</evidence>
<evidence type="ECO:0000256" key="9">
    <source>
        <dbReference type="ARBA" id="ARBA00061535"/>
    </source>
</evidence>
<comment type="catalytic activity">
    <reaction evidence="7 15">
        <text>N-terminal L-lysyl-[protein] + L-leucyl-tRNA(Leu) = N-terminal L-leucyl-L-lysyl-[protein] + tRNA(Leu) + H(+)</text>
        <dbReference type="Rhea" id="RHEA:12340"/>
        <dbReference type="Rhea" id="RHEA-COMP:9613"/>
        <dbReference type="Rhea" id="RHEA-COMP:9622"/>
        <dbReference type="Rhea" id="RHEA-COMP:12670"/>
        <dbReference type="Rhea" id="RHEA-COMP:12671"/>
        <dbReference type="ChEBI" id="CHEBI:15378"/>
        <dbReference type="ChEBI" id="CHEBI:65249"/>
        <dbReference type="ChEBI" id="CHEBI:78442"/>
        <dbReference type="ChEBI" id="CHEBI:78494"/>
        <dbReference type="ChEBI" id="CHEBI:133043"/>
        <dbReference type="EC" id="2.3.2.6"/>
    </reaction>
</comment>
<dbReference type="PANTHER" id="PTHR30098">
    <property type="entry name" value="LEUCYL/PHENYLALANYL-TRNA--PROTEIN TRANSFERASE"/>
    <property type="match status" value="1"/>
</dbReference>
<dbReference type="SUPFAM" id="SSF55729">
    <property type="entry name" value="Acyl-CoA N-acyltransferases (Nat)"/>
    <property type="match status" value="1"/>
</dbReference>
<dbReference type="AlphaFoldDB" id="A0A3D8VFN5"/>
<evidence type="ECO:0000256" key="1">
    <source>
        <dbReference type="ARBA" id="ARBA00004496"/>
    </source>
</evidence>
<evidence type="ECO:0000256" key="3">
    <source>
        <dbReference type="ARBA" id="ARBA00022679"/>
    </source>
</evidence>
<evidence type="ECO:0000256" key="13">
    <source>
        <dbReference type="ARBA" id="ARBA00077165"/>
    </source>
</evidence>
<evidence type="ECO:0000256" key="12">
    <source>
        <dbReference type="ARBA" id="ARBA00077136"/>
    </source>
</evidence>
<dbReference type="InterPro" id="IPR042221">
    <property type="entry name" value="Leu/Phe-tRNA_Trfase_N"/>
</dbReference>
<feature type="compositionally biased region" description="Pro residues" evidence="16">
    <location>
        <begin position="1"/>
        <end position="18"/>
    </location>
</feature>
<keyword evidence="3 15" id="KW-0808">Transferase</keyword>
<dbReference type="InterPro" id="IPR004616">
    <property type="entry name" value="Leu/Phe-tRNA_Trfase"/>
</dbReference>
<dbReference type="InterPro" id="IPR042203">
    <property type="entry name" value="Leu/Phe-tRNA_Trfase_C"/>
</dbReference>
<accession>A0A3D8VFN5</accession>
<keyword evidence="2 15" id="KW-0963">Cytoplasm</keyword>
<evidence type="ECO:0000256" key="5">
    <source>
        <dbReference type="ARBA" id="ARBA00050607"/>
    </source>
</evidence>
<evidence type="ECO:0000256" key="8">
    <source>
        <dbReference type="ARBA" id="ARBA00054043"/>
    </source>
</evidence>
<organism evidence="17 18">
    <name type="scientific">Lysobacter soli</name>
    <dbReference type="NCBI Taxonomy" id="453783"/>
    <lineage>
        <taxon>Bacteria</taxon>
        <taxon>Pseudomonadati</taxon>
        <taxon>Pseudomonadota</taxon>
        <taxon>Gammaproteobacteria</taxon>
        <taxon>Lysobacterales</taxon>
        <taxon>Lysobacteraceae</taxon>
        <taxon>Lysobacter</taxon>
    </lineage>
</organism>
<evidence type="ECO:0000256" key="4">
    <source>
        <dbReference type="ARBA" id="ARBA00023315"/>
    </source>
</evidence>
<dbReference type="GO" id="GO:0030163">
    <property type="term" value="P:protein catabolic process"/>
    <property type="evidence" value="ECO:0007669"/>
    <property type="project" value="UniProtKB-UniRule"/>
</dbReference>
<dbReference type="InterPro" id="IPR016181">
    <property type="entry name" value="Acyl_CoA_acyltransferase"/>
</dbReference>